<dbReference type="AlphaFoldDB" id="A0A834T3D3"/>
<proteinExistence type="predicted"/>
<protein>
    <submittedName>
        <fullName evidence="1">Uncharacterized protein</fullName>
    </submittedName>
</protein>
<comment type="caution">
    <text evidence="1">The sequence shown here is derived from an EMBL/GenBank/DDBJ whole genome shotgun (WGS) entry which is preliminary data.</text>
</comment>
<dbReference type="EMBL" id="JAAIUW010000009">
    <property type="protein sequence ID" value="KAF7814468.1"/>
    <property type="molecule type" value="Genomic_DNA"/>
</dbReference>
<dbReference type="Proteomes" id="UP000634136">
    <property type="component" value="Unassembled WGS sequence"/>
</dbReference>
<keyword evidence="2" id="KW-1185">Reference proteome</keyword>
<sequence>MCRHHRDTVLIKRRRSLLHSSHGVVLLNPLNVKPLQLHHRFHVPLQRVKLPQPSPKKKKNHPVSKCTLPGLFSNFRQFSVVVVVIEDAVLRFRRIQPMECLPTQCIADNELEYIQRNVEIGFLSGPEEDNCHDCQVSTEDDPGGENLVELPGVRHGGWLDSVLGDGHDGAVVEDGDDEDHEGGEVVLPDECEEHEAYHDTDGDGDGVDCVVLHPLEDGPAR</sequence>
<evidence type="ECO:0000313" key="2">
    <source>
        <dbReference type="Proteomes" id="UP000634136"/>
    </source>
</evidence>
<name>A0A834T3D3_9FABA</name>
<evidence type="ECO:0000313" key="1">
    <source>
        <dbReference type="EMBL" id="KAF7814468.1"/>
    </source>
</evidence>
<accession>A0A834T3D3</accession>
<reference evidence="1" key="1">
    <citation type="submission" date="2020-09" db="EMBL/GenBank/DDBJ databases">
        <title>Genome-Enabled Discovery of Anthraquinone Biosynthesis in Senna tora.</title>
        <authorList>
            <person name="Kang S.-H."/>
            <person name="Pandey R.P."/>
            <person name="Lee C.-M."/>
            <person name="Sim J.-S."/>
            <person name="Jeong J.-T."/>
            <person name="Choi B.-S."/>
            <person name="Jung M."/>
            <person name="Ginzburg D."/>
            <person name="Zhao K."/>
            <person name="Won S.Y."/>
            <person name="Oh T.-J."/>
            <person name="Yu Y."/>
            <person name="Kim N.-H."/>
            <person name="Lee O.R."/>
            <person name="Lee T.-H."/>
            <person name="Bashyal P."/>
            <person name="Kim T.-S."/>
            <person name="Lee W.-H."/>
            <person name="Kawkins C."/>
            <person name="Kim C.-K."/>
            <person name="Kim J.S."/>
            <person name="Ahn B.O."/>
            <person name="Rhee S.Y."/>
            <person name="Sohng J.K."/>
        </authorList>
    </citation>
    <scope>NUCLEOTIDE SEQUENCE</scope>
    <source>
        <tissue evidence="1">Leaf</tissue>
    </source>
</reference>
<organism evidence="1 2">
    <name type="scientific">Senna tora</name>
    <dbReference type="NCBI Taxonomy" id="362788"/>
    <lineage>
        <taxon>Eukaryota</taxon>
        <taxon>Viridiplantae</taxon>
        <taxon>Streptophyta</taxon>
        <taxon>Embryophyta</taxon>
        <taxon>Tracheophyta</taxon>
        <taxon>Spermatophyta</taxon>
        <taxon>Magnoliopsida</taxon>
        <taxon>eudicotyledons</taxon>
        <taxon>Gunneridae</taxon>
        <taxon>Pentapetalae</taxon>
        <taxon>rosids</taxon>
        <taxon>fabids</taxon>
        <taxon>Fabales</taxon>
        <taxon>Fabaceae</taxon>
        <taxon>Caesalpinioideae</taxon>
        <taxon>Cassia clade</taxon>
        <taxon>Senna</taxon>
    </lineage>
</organism>
<gene>
    <name evidence="1" type="ORF">G2W53_028437</name>
</gene>